<gene>
    <name evidence="4" type="ORF">SNE40_003463</name>
</gene>
<dbReference type="GO" id="GO:0005975">
    <property type="term" value="P:carbohydrate metabolic process"/>
    <property type="evidence" value="ECO:0007669"/>
    <property type="project" value="TreeGrafter"/>
</dbReference>
<keyword evidence="5" id="KW-1185">Reference proteome</keyword>
<keyword evidence="1" id="KW-0378">Hydrolase</keyword>
<dbReference type="InterPro" id="IPR005181">
    <property type="entry name" value="SASA"/>
</dbReference>
<evidence type="ECO:0000256" key="2">
    <source>
        <dbReference type="SAM" id="SignalP"/>
    </source>
</evidence>
<dbReference type="Proteomes" id="UP001347796">
    <property type="component" value="Unassembled WGS sequence"/>
</dbReference>
<name>A0AAN8Q0A0_PATCE</name>
<organism evidence="4 5">
    <name type="scientific">Patella caerulea</name>
    <name type="common">Rayed Mediterranean limpet</name>
    <dbReference type="NCBI Taxonomy" id="87958"/>
    <lineage>
        <taxon>Eukaryota</taxon>
        <taxon>Metazoa</taxon>
        <taxon>Spiralia</taxon>
        <taxon>Lophotrochozoa</taxon>
        <taxon>Mollusca</taxon>
        <taxon>Gastropoda</taxon>
        <taxon>Patellogastropoda</taxon>
        <taxon>Patelloidea</taxon>
        <taxon>Patellidae</taxon>
        <taxon>Patella</taxon>
    </lineage>
</organism>
<comment type="caution">
    <text evidence="4">The sequence shown here is derived from an EMBL/GenBank/DDBJ whole genome shotgun (WGS) entry which is preliminary data.</text>
</comment>
<dbReference type="InterPro" id="IPR036514">
    <property type="entry name" value="SGNH_hydro_sf"/>
</dbReference>
<accession>A0AAN8Q0A0</accession>
<dbReference type="AlphaFoldDB" id="A0AAN8Q0A0"/>
<dbReference type="EMBL" id="JAZGQO010000002">
    <property type="protein sequence ID" value="KAK6191883.1"/>
    <property type="molecule type" value="Genomic_DNA"/>
</dbReference>
<evidence type="ECO:0000313" key="4">
    <source>
        <dbReference type="EMBL" id="KAK6191883.1"/>
    </source>
</evidence>
<dbReference type="InterPro" id="IPR039329">
    <property type="entry name" value="SIAE"/>
</dbReference>
<dbReference type="PANTHER" id="PTHR22901:SF0">
    <property type="entry name" value="SIALATE O-ACETYLESTERASE"/>
    <property type="match status" value="1"/>
</dbReference>
<reference evidence="4 5" key="1">
    <citation type="submission" date="2024-01" db="EMBL/GenBank/DDBJ databases">
        <title>The genome of the rayed Mediterranean limpet Patella caerulea (Linnaeus, 1758).</title>
        <authorList>
            <person name="Anh-Thu Weber A."/>
            <person name="Halstead-Nussloch G."/>
        </authorList>
    </citation>
    <scope>NUCLEOTIDE SEQUENCE [LARGE SCALE GENOMIC DNA]</scope>
    <source>
        <strain evidence="4">AATW-2023a</strain>
        <tissue evidence="4">Whole specimen</tissue>
    </source>
</reference>
<protein>
    <recommendedName>
        <fullName evidence="3">Sialate O-acetylesterase domain-containing protein</fullName>
    </recommendedName>
</protein>
<evidence type="ECO:0000256" key="1">
    <source>
        <dbReference type="ARBA" id="ARBA00022801"/>
    </source>
</evidence>
<dbReference type="PANTHER" id="PTHR22901">
    <property type="entry name" value="SIALATE O-ACETYLESTERASE"/>
    <property type="match status" value="1"/>
</dbReference>
<feature type="chain" id="PRO_5042972616" description="Sialate O-acetylesterase domain-containing protein" evidence="2">
    <location>
        <begin position="20"/>
        <end position="498"/>
    </location>
</feature>
<dbReference type="Pfam" id="PF03629">
    <property type="entry name" value="SASA"/>
    <property type="match status" value="1"/>
</dbReference>
<feature type="domain" description="Sialate O-acetylesterase" evidence="3">
    <location>
        <begin position="110"/>
        <end position="303"/>
    </location>
</feature>
<dbReference type="GO" id="GO:0001681">
    <property type="term" value="F:sialate O-acetylesterase activity"/>
    <property type="evidence" value="ECO:0007669"/>
    <property type="project" value="InterPro"/>
</dbReference>
<keyword evidence="2" id="KW-0732">Signal</keyword>
<dbReference type="SUPFAM" id="SSF52266">
    <property type="entry name" value="SGNH hydrolase"/>
    <property type="match status" value="1"/>
</dbReference>
<evidence type="ECO:0000259" key="3">
    <source>
        <dbReference type="Pfam" id="PF03629"/>
    </source>
</evidence>
<feature type="signal peptide" evidence="2">
    <location>
        <begin position="1"/>
        <end position="19"/>
    </location>
</feature>
<proteinExistence type="predicted"/>
<sequence>MPPLICLLLLASVISGGDSALRFAASYGDHMVLQASPYRAVIWGHVDNDNVTVSVFVKGHETAPVYSISSNGIWKVQLPAWSSSSTEAPYTITATSSEGNASIHDVLFGDVWVCSGQSNMGVPMSWINNTAYEINKALAFDKIRIFQVHAFESSVPLTDLHSIQTKWTAPTKETVPGFSALCLLYAEYIYTHKKQPIGLIETEWGGTSVEAWSGPDALKECEEHKAKRGPRAGSVLWNSMVIPLLPQTIYGAIWYQGESNTHNSDQYACLFPSMIKDWRLKFHQASMGATNQNFPFGFVQLAGNQNDSSRIAGFPAIRWSQTAKYGYAPNPKMPYTFMAVAMDLPDFKSPHGFVHPRYKQDVAERLGLAGLAVAYGEKGLSYQGPYPTSFNTKTKDQLVIEYNHGHTVLDVRSNNGFEICCSPSTHPTTCAVHDHWAPAPMSAHHGTTVTLNTTGCHPKWITGLRYAWRESPCEFKKCAVYGKENDLPAPPFIKYIPF</sequence>
<dbReference type="Gene3D" id="3.40.50.1110">
    <property type="entry name" value="SGNH hydrolase"/>
    <property type="match status" value="1"/>
</dbReference>
<evidence type="ECO:0000313" key="5">
    <source>
        <dbReference type="Proteomes" id="UP001347796"/>
    </source>
</evidence>